<protein>
    <submittedName>
        <fullName evidence="3">HPP family protein</fullName>
    </submittedName>
</protein>
<feature type="transmembrane region" description="Helical" evidence="1">
    <location>
        <begin position="139"/>
        <end position="161"/>
    </location>
</feature>
<dbReference type="PANTHER" id="PTHR33741:SF5">
    <property type="entry name" value="TRANSMEMBRANE PROTEIN DDB_G0269096-RELATED"/>
    <property type="match status" value="1"/>
</dbReference>
<dbReference type="Proteomes" id="UP001595457">
    <property type="component" value="Unassembled WGS sequence"/>
</dbReference>
<dbReference type="InterPro" id="IPR007065">
    <property type="entry name" value="HPP"/>
</dbReference>
<feature type="transmembrane region" description="Helical" evidence="1">
    <location>
        <begin position="49"/>
        <end position="66"/>
    </location>
</feature>
<feature type="domain" description="HPP transmembrane region" evidence="2">
    <location>
        <begin position="19"/>
        <end position="168"/>
    </location>
</feature>
<feature type="transmembrane region" description="Helical" evidence="1">
    <location>
        <begin position="26"/>
        <end position="43"/>
    </location>
</feature>
<name>A0ABV7AR06_9GAMM</name>
<accession>A0ABV7AR06</accession>
<evidence type="ECO:0000313" key="3">
    <source>
        <dbReference type="EMBL" id="MFC2971686.1"/>
    </source>
</evidence>
<evidence type="ECO:0000313" key="4">
    <source>
        <dbReference type="Proteomes" id="UP001595457"/>
    </source>
</evidence>
<proteinExistence type="predicted"/>
<dbReference type="PANTHER" id="PTHR33741">
    <property type="entry name" value="TRANSMEMBRANE PROTEIN DDB_G0269096-RELATED"/>
    <property type="match status" value="1"/>
</dbReference>
<dbReference type="EMBL" id="JBHRSJ010000010">
    <property type="protein sequence ID" value="MFC2971686.1"/>
    <property type="molecule type" value="Genomic_DNA"/>
</dbReference>
<reference evidence="4" key="1">
    <citation type="journal article" date="2019" name="Int. J. Syst. Evol. Microbiol.">
        <title>The Global Catalogue of Microorganisms (GCM) 10K type strain sequencing project: providing services to taxonomists for standard genome sequencing and annotation.</title>
        <authorList>
            <consortium name="The Broad Institute Genomics Platform"/>
            <consortium name="The Broad Institute Genome Sequencing Center for Infectious Disease"/>
            <person name="Wu L."/>
            <person name="Ma J."/>
        </authorList>
    </citation>
    <scope>NUCLEOTIDE SEQUENCE [LARGE SCALE GENOMIC DNA]</scope>
    <source>
        <strain evidence="4">KCTC 62195</strain>
    </source>
</reference>
<organism evidence="3 4">
    <name type="scientific">Azotobacter bryophylli</name>
    <dbReference type="NCBI Taxonomy" id="1986537"/>
    <lineage>
        <taxon>Bacteria</taxon>
        <taxon>Pseudomonadati</taxon>
        <taxon>Pseudomonadota</taxon>
        <taxon>Gammaproteobacteria</taxon>
        <taxon>Pseudomonadales</taxon>
        <taxon>Pseudomonadaceae</taxon>
        <taxon>Azotobacter</taxon>
    </lineage>
</organism>
<gene>
    <name evidence="3" type="ORF">ACFOJE_05580</name>
</gene>
<keyword evidence="1" id="KW-1133">Transmembrane helix</keyword>
<sequence length="171" mass="17629">MSVLRRYLARMKGGGRAPARPPRRDLLLAGTGGCLAIAAVAWLSLRAGVPALMAPLGASCFLAFAVPDSPLAQPRHIVGGHLVASAVGLAVLQVCGGAWWAQALAVGLAISAMLATRTGHPPAGADPLLVFALQPGWDFLLAPVLPGSLVVALVALAFNNLRPQAAYPKYW</sequence>
<comment type="caution">
    <text evidence="3">The sequence shown here is derived from an EMBL/GenBank/DDBJ whole genome shotgun (WGS) entry which is preliminary data.</text>
</comment>
<keyword evidence="4" id="KW-1185">Reference proteome</keyword>
<dbReference type="RefSeq" id="WP_377813301.1">
    <property type="nucleotide sequence ID" value="NZ_JBHRSJ010000010.1"/>
</dbReference>
<dbReference type="Pfam" id="PF04982">
    <property type="entry name" value="TM_HPP"/>
    <property type="match status" value="1"/>
</dbReference>
<evidence type="ECO:0000256" key="1">
    <source>
        <dbReference type="SAM" id="Phobius"/>
    </source>
</evidence>
<keyword evidence="1" id="KW-0812">Transmembrane</keyword>
<keyword evidence="1" id="KW-0472">Membrane</keyword>
<dbReference type="InterPro" id="IPR058581">
    <property type="entry name" value="TM_HPP"/>
</dbReference>
<feature type="transmembrane region" description="Helical" evidence="1">
    <location>
        <begin position="78"/>
        <end position="101"/>
    </location>
</feature>
<evidence type="ECO:0000259" key="2">
    <source>
        <dbReference type="Pfam" id="PF04982"/>
    </source>
</evidence>